<evidence type="ECO:0000256" key="2">
    <source>
        <dbReference type="SAM" id="Phobius"/>
    </source>
</evidence>
<feature type="compositionally biased region" description="Low complexity" evidence="1">
    <location>
        <begin position="330"/>
        <end position="344"/>
    </location>
</feature>
<organism evidence="4 5">
    <name type="scientific">Roseimicrobium gellanilyticum</name>
    <dbReference type="NCBI Taxonomy" id="748857"/>
    <lineage>
        <taxon>Bacteria</taxon>
        <taxon>Pseudomonadati</taxon>
        <taxon>Verrucomicrobiota</taxon>
        <taxon>Verrucomicrobiia</taxon>
        <taxon>Verrucomicrobiales</taxon>
        <taxon>Verrucomicrobiaceae</taxon>
        <taxon>Roseimicrobium</taxon>
    </lineage>
</organism>
<dbReference type="AlphaFoldDB" id="A0A366HJG2"/>
<evidence type="ECO:0000313" key="5">
    <source>
        <dbReference type="Proteomes" id="UP000253426"/>
    </source>
</evidence>
<feature type="region of interest" description="Disordered" evidence="1">
    <location>
        <begin position="326"/>
        <end position="357"/>
    </location>
</feature>
<comment type="caution">
    <text evidence="4">The sequence shown here is derived from an EMBL/GenBank/DDBJ whole genome shotgun (WGS) entry which is preliminary data.</text>
</comment>
<keyword evidence="2" id="KW-0472">Membrane</keyword>
<keyword evidence="5" id="KW-1185">Reference proteome</keyword>
<proteinExistence type="predicted"/>
<keyword evidence="2" id="KW-1133">Transmembrane helix</keyword>
<sequence length="357" mass="38708">MEERDKKTELLVGLFLTIGLLLIALLVLQFGSVRELFKTSYEIVVPFPDGTGIRDGTPVRLGGSKVGKVPRQPVLDADFKGVLITLEIYDSVKIPKDAKFGIGTAGLLGDSFIEIRTTGSKEQTYIEPGTELPKENVVGATGLGALQDSAKDLGKQAEDVLAEIKLAVKDLRVSLDKINGKALGDDNMKELKESFAHLNSVLKRLDEKTLGEETSKDVKEAVASFKEAAKSMQLAAQKFDPIVTKLGNASGKIESAAGKADTVMGNADKAIKSIDEAAVSLGKVGTDLRKGEGLLPALIHDRSLKNEFSMLISNLRQKGILWYKDKAGEQQVKPSQTQPQQQPQPQKPEKRSGLFRR</sequence>
<dbReference type="OrthoDB" id="9788420at2"/>
<keyword evidence="2" id="KW-0812">Transmembrane</keyword>
<dbReference type="PANTHER" id="PTHR33371">
    <property type="entry name" value="INTERMEMBRANE PHOSPHOLIPID TRANSPORT SYSTEM BINDING PROTEIN MLAD-RELATED"/>
    <property type="match status" value="1"/>
</dbReference>
<reference evidence="4 5" key="1">
    <citation type="submission" date="2018-06" db="EMBL/GenBank/DDBJ databases">
        <title>Genomic Encyclopedia of Type Strains, Phase IV (KMG-IV): sequencing the most valuable type-strain genomes for metagenomic binning, comparative biology and taxonomic classification.</title>
        <authorList>
            <person name="Goeker M."/>
        </authorList>
    </citation>
    <scope>NUCLEOTIDE SEQUENCE [LARGE SCALE GENOMIC DNA]</scope>
    <source>
        <strain evidence="4 5">DSM 25532</strain>
    </source>
</reference>
<dbReference type="Pfam" id="PF02470">
    <property type="entry name" value="MlaD"/>
    <property type="match status" value="1"/>
</dbReference>
<dbReference type="InterPro" id="IPR052336">
    <property type="entry name" value="MlaD_Phospholipid_Transporter"/>
</dbReference>
<gene>
    <name evidence="4" type="ORF">DES53_106214</name>
</gene>
<evidence type="ECO:0000259" key="3">
    <source>
        <dbReference type="Pfam" id="PF02470"/>
    </source>
</evidence>
<protein>
    <submittedName>
        <fullName evidence="4">ABC-type transporter Mla subunit MlaD</fullName>
    </submittedName>
</protein>
<dbReference type="InterPro" id="IPR003399">
    <property type="entry name" value="Mce/MlaD"/>
</dbReference>
<evidence type="ECO:0000313" key="4">
    <source>
        <dbReference type="EMBL" id="RBP42505.1"/>
    </source>
</evidence>
<name>A0A366HJG2_9BACT</name>
<feature type="compositionally biased region" description="Basic and acidic residues" evidence="1">
    <location>
        <begin position="347"/>
        <end position="357"/>
    </location>
</feature>
<feature type="transmembrane region" description="Helical" evidence="2">
    <location>
        <begin position="12"/>
        <end position="31"/>
    </location>
</feature>
<evidence type="ECO:0000256" key="1">
    <source>
        <dbReference type="SAM" id="MobiDB-lite"/>
    </source>
</evidence>
<dbReference type="Proteomes" id="UP000253426">
    <property type="component" value="Unassembled WGS sequence"/>
</dbReference>
<dbReference type="EMBL" id="QNRR01000006">
    <property type="protein sequence ID" value="RBP42505.1"/>
    <property type="molecule type" value="Genomic_DNA"/>
</dbReference>
<dbReference type="RefSeq" id="WP_113959633.1">
    <property type="nucleotide sequence ID" value="NZ_QNRR01000006.1"/>
</dbReference>
<feature type="domain" description="Mce/MlaD" evidence="3">
    <location>
        <begin position="40"/>
        <end position="116"/>
    </location>
</feature>
<dbReference type="PANTHER" id="PTHR33371:SF4">
    <property type="entry name" value="INTERMEMBRANE PHOSPHOLIPID TRANSPORT SYSTEM BINDING PROTEIN MLAD"/>
    <property type="match status" value="1"/>
</dbReference>
<accession>A0A366HJG2</accession>